<comment type="caution">
    <text evidence="4">The sequence shown here is derived from an EMBL/GenBank/DDBJ whole genome shotgun (WGS) entry which is preliminary data.</text>
</comment>
<dbReference type="EMBL" id="LAZR01035252">
    <property type="protein sequence ID" value="KKL28008.1"/>
    <property type="molecule type" value="Genomic_DNA"/>
</dbReference>
<feature type="non-terminal residue" evidence="4">
    <location>
        <position position="516"/>
    </location>
</feature>
<evidence type="ECO:0000256" key="1">
    <source>
        <dbReference type="SAM" id="MobiDB-lite"/>
    </source>
</evidence>
<sequence>MGIRALSLFIGRLSYVCLALLSGGRRRAITSRAALLAGLVVLLVAPVLLAPPVAGAAQSQVYVESVRDVCHFPRPDNNAKVVGQDWGYSAKLGSTTYFIFGDTFSDTNGDGGLSPTDEMTAIGNSIAKTTDEVAGDCIDNLTYKTDSRGFAAPLLPRVEPDECGAWPGGIVAANGQIYFFYLSVERDHCIVFENFRAYGTGLAKITNRDTMEATRIGTGPRPLFWDWGEPSFAHPFTVSGGWVYILGTRTPIDPLSPVYVARVRENEIEQEGQYEYWNVSSRSWVDQVPQGGAAGIFEDHSYGIGNIPTIAYNSALDRYLALYSCGVQRSLPLKTSATMICARTAQQSGSSPTAITGDWNEPKVIYDCPDDFAVGPWLDCYGAFQYPWYGDGDTIYVVASRNTRPPVEPGADMHRYWVMLREFKISDQPPSPGTRFINAASDFSDTQLEHGWSYLTRRGSAFEFGLAWGDSHKAWVGTETLDTTLGTFSAPLLDQDSGYPSSTRDPVRAWRASEAG</sequence>
<dbReference type="Pfam" id="PF13810">
    <property type="entry name" value="DUF4185"/>
    <property type="match status" value="1"/>
</dbReference>
<protein>
    <recommendedName>
        <fullName evidence="3">DUF4185 domain-containing protein</fullName>
    </recommendedName>
</protein>
<name>A0A0F9EW34_9ZZZZ</name>
<feature type="transmembrane region" description="Helical" evidence="2">
    <location>
        <begin position="35"/>
        <end position="54"/>
    </location>
</feature>
<keyword evidence="2" id="KW-0472">Membrane</keyword>
<proteinExistence type="predicted"/>
<evidence type="ECO:0000259" key="3">
    <source>
        <dbReference type="Pfam" id="PF13810"/>
    </source>
</evidence>
<organism evidence="4">
    <name type="scientific">marine sediment metagenome</name>
    <dbReference type="NCBI Taxonomy" id="412755"/>
    <lineage>
        <taxon>unclassified sequences</taxon>
        <taxon>metagenomes</taxon>
        <taxon>ecological metagenomes</taxon>
    </lineage>
</organism>
<feature type="domain" description="DUF4185" evidence="3">
    <location>
        <begin position="76"/>
        <end position="420"/>
    </location>
</feature>
<evidence type="ECO:0000313" key="4">
    <source>
        <dbReference type="EMBL" id="KKL28008.1"/>
    </source>
</evidence>
<keyword evidence="2" id="KW-1133">Transmembrane helix</keyword>
<dbReference type="AlphaFoldDB" id="A0A0F9EW34"/>
<evidence type="ECO:0000256" key="2">
    <source>
        <dbReference type="SAM" id="Phobius"/>
    </source>
</evidence>
<keyword evidence="2" id="KW-0812">Transmembrane</keyword>
<gene>
    <name evidence="4" type="ORF">LCGC14_2379450</name>
</gene>
<accession>A0A0F9EW34</accession>
<feature type="region of interest" description="Disordered" evidence="1">
    <location>
        <begin position="495"/>
        <end position="516"/>
    </location>
</feature>
<reference evidence="4" key="1">
    <citation type="journal article" date="2015" name="Nature">
        <title>Complex archaea that bridge the gap between prokaryotes and eukaryotes.</title>
        <authorList>
            <person name="Spang A."/>
            <person name="Saw J.H."/>
            <person name="Jorgensen S.L."/>
            <person name="Zaremba-Niedzwiedzka K."/>
            <person name="Martijn J."/>
            <person name="Lind A.E."/>
            <person name="van Eijk R."/>
            <person name="Schleper C."/>
            <person name="Guy L."/>
            <person name="Ettema T.J."/>
        </authorList>
    </citation>
    <scope>NUCLEOTIDE SEQUENCE</scope>
</reference>
<dbReference type="InterPro" id="IPR025442">
    <property type="entry name" value="DUF4185"/>
</dbReference>